<dbReference type="Pfam" id="PF16294">
    <property type="entry name" value="RSB_motif"/>
    <property type="match status" value="1"/>
</dbReference>
<reference evidence="3 4" key="1">
    <citation type="submission" date="2024-02" db="EMBL/GenBank/DDBJ databases">
        <authorList>
            <person name="Vignale AGUSTIN F."/>
            <person name="Sosa J E."/>
            <person name="Modenutti C."/>
        </authorList>
    </citation>
    <scope>NUCLEOTIDE SEQUENCE [LARGE SCALE GENOMIC DNA]</scope>
</reference>
<name>A0ABC8U313_9AQUA</name>
<feature type="compositionally biased region" description="Pro residues" evidence="1">
    <location>
        <begin position="773"/>
        <end position="787"/>
    </location>
</feature>
<dbReference type="Gene3D" id="1.10.720.30">
    <property type="entry name" value="SAP domain"/>
    <property type="match status" value="1"/>
</dbReference>
<feature type="compositionally biased region" description="Basic and acidic residues" evidence="1">
    <location>
        <begin position="513"/>
        <end position="527"/>
    </location>
</feature>
<accession>A0ABC8U313</accession>
<feature type="compositionally biased region" description="Low complexity" evidence="1">
    <location>
        <begin position="761"/>
        <end position="772"/>
    </location>
</feature>
<feature type="domain" description="SAP" evidence="2">
    <location>
        <begin position="13"/>
        <end position="47"/>
    </location>
</feature>
<feature type="region of interest" description="Disordered" evidence="1">
    <location>
        <begin position="741"/>
        <end position="812"/>
    </location>
</feature>
<dbReference type="InterPro" id="IPR035979">
    <property type="entry name" value="RBD_domain_sf"/>
</dbReference>
<keyword evidence="4" id="KW-1185">Reference proteome</keyword>
<feature type="region of interest" description="Disordered" evidence="1">
    <location>
        <begin position="550"/>
        <end position="650"/>
    </location>
</feature>
<evidence type="ECO:0000256" key="1">
    <source>
        <dbReference type="SAM" id="MobiDB-lite"/>
    </source>
</evidence>
<comment type="caution">
    <text evidence="3">The sequence shown here is derived from an EMBL/GenBank/DDBJ whole genome shotgun (WGS) entry which is preliminary data.</text>
</comment>
<sequence>MSSPYPILDNRPINKWKVAELKEELKRRNLTTKGLKDDLVRRLDEAICNESGNFKAEVSKDFVYEPEPMSKNLGVQLHPSDTEMGEDHQNPAGNTTSEVEDDVAGVDDDDVPADLDQGKVLEMVATEGTNSVLMVGEPALVEASMEISSTVEEFAATQISTSEGALENNKIRMDNEILKSPQKDTVLVGEPGVLEATLESNSIAKDIVVSQIASDVKTFENEKIRMDNEGLQSSLVGTFPVGESAVSEASVEASSTADHITAMQIAYSDKVPEIDEFISEEEGSKPLQTDAAHDVPDCSNQVYEVSPSLGFQVKSESILNDTMSNYETKELKGNLNADNVHLELEVVKPEMVQPSSGEVPPNDGILHPLDAQMPHRNLGFCEETDDAKPVHVDFSHKNDSANHYSVDVSVMEDDLENKAFNLVGGNSELTEVPIAKNGSPGDAVKPDLSPGKMETSAEEKFGIAASSEERKLQDCRDTDFSKSATVADGEQMEKINLDQSSGDDSIEEDVMETRHVDSDHNSDKGGERTGLIEAPRVQVVDSVDAVQPELASDKLKHSPENKENVADFSEKRKFQDGAAVGNKEPPKRQRKWNSESLKIPEPQDSSASLSTPTKDLISNAGLKRSISRSSSTLGADAPKERVVPPSPKTPTNSIRINNFLRPFTLKAVQDLLSKTGNVCSFWMDHIKTHCYVTYSSVEEAIESRNAVYNLQWPPNGGRLLVAEFVDPQEVKLRLEAPPQSAAAPVVTSPTAPPPPQPPLQLLPSASQPSIGQPLPPQGALPPAPPTSGQPAREKRPLPLSPSLPEKIEPPIVTLDDLFRKTRATPRIYYLPLTEEQVAAKLAKQRKDKQ</sequence>
<dbReference type="InterPro" id="IPR036361">
    <property type="entry name" value="SAP_dom_sf"/>
</dbReference>
<dbReference type="InterPro" id="IPR034257">
    <property type="entry name" value="Acinus_RRM"/>
</dbReference>
<dbReference type="SMART" id="SM00513">
    <property type="entry name" value="SAP"/>
    <property type="match status" value="1"/>
</dbReference>
<feature type="region of interest" description="Disordered" evidence="1">
    <location>
        <begin position="513"/>
        <end position="534"/>
    </location>
</feature>
<dbReference type="Proteomes" id="UP001642360">
    <property type="component" value="Unassembled WGS sequence"/>
</dbReference>
<feature type="region of interest" description="Disordered" evidence="1">
    <location>
        <begin position="78"/>
        <end position="100"/>
    </location>
</feature>
<dbReference type="PANTHER" id="PTHR47031:SF3">
    <property type="entry name" value="SAP DOMAIN-CONTAINING PROTEIN"/>
    <property type="match status" value="1"/>
</dbReference>
<dbReference type="PROSITE" id="PS50800">
    <property type="entry name" value="SAP"/>
    <property type="match status" value="1"/>
</dbReference>
<dbReference type="SUPFAM" id="SSF54928">
    <property type="entry name" value="RNA-binding domain, RBD"/>
    <property type="match status" value="1"/>
</dbReference>
<feature type="compositionally biased region" description="Polar residues" evidence="1">
    <location>
        <begin position="603"/>
        <end position="613"/>
    </location>
</feature>
<evidence type="ECO:0000313" key="3">
    <source>
        <dbReference type="EMBL" id="CAK9174255.1"/>
    </source>
</evidence>
<feature type="compositionally biased region" description="Pro residues" evidence="1">
    <location>
        <begin position="750"/>
        <end position="760"/>
    </location>
</feature>
<dbReference type="InterPro" id="IPR032552">
    <property type="entry name" value="RSB_motif"/>
</dbReference>
<protein>
    <recommendedName>
        <fullName evidence="2">SAP domain-containing protein</fullName>
    </recommendedName>
</protein>
<gene>
    <name evidence="3" type="ORF">ILEXP_LOCUS43987</name>
</gene>
<dbReference type="Pfam" id="PF02037">
    <property type="entry name" value="SAP"/>
    <property type="match status" value="1"/>
</dbReference>
<evidence type="ECO:0000259" key="2">
    <source>
        <dbReference type="PROSITE" id="PS50800"/>
    </source>
</evidence>
<dbReference type="AlphaFoldDB" id="A0ABC8U313"/>
<feature type="compositionally biased region" description="Basic and acidic residues" evidence="1">
    <location>
        <begin position="551"/>
        <end position="575"/>
    </location>
</feature>
<dbReference type="CDD" id="cd12432">
    <property type="entry name" value="RRM_ACINU"/>
    <property type="match status" value="1"/>
</dbReference>
<proteinExistence type="predicted"/>
<evidence type="ECO:0000313" key="4">
    <source>
        <dbReference type="Proteomes" id="UP001642360"/>
    </source>
</evidence>
<dbReference type="InterPro" id="IPR003034">
    <property type="entry name" value="SAP_dom"/>
</dbReference>
<dbReference type="EMBL" id="CAUOFW020006314">
    <property type="protein sequence ID" value="CAK9174255.1"/>
    <property type="molecule type" value="Genomic_DNA"/>
</dbReference>
<dbReference type="PANTHER" id="PTHR47031">
    <property type="entry name" value="SAP DNA-BINDING DOMAIN-CONTAINING PROTEIN"/>
    <property type="match status" value="1"/>
</dbReference>
<dbReference type="SUPFAM" id="SSF68906">
    <property type="entry name" value="SAP domain"/>
    <property type="match status" value="1"/>
</dbReference>
<organism evidence="3 4">
    <name type="scientific">Ilex paraguariensis</name>
    <name type="common">yerba mate</name>
    <dbReference type="NCBI Taxonomy" id="185542"/>
    <lineage>
        <taxon>Eukaryota</taxon>
        <taxon>Viridiplantae</taxon>
        <taxon>Streptophyta</taxon>
        <taxon>Embryophyta</taxon>
        <taxon>Tracheophyta</taxon>
        <taxon>Spermatophyta</taxon>
        <taxon>Magnoliopsida</taxon>
        <taxon>eudicotyledons</taxon>
        <taxon>Gunneridae</taxon>
        <taxon>Pentapetalae</taxon>
        <taxon>asterids</taxon>
        <taxon>campanulids</taxon>
        <taxon>Aquifoliales</taxon>
        <taxon>Aquifoliaceae</taxon>
        <taxon>Ilex</taxon>
    </lineage>
</organism>